<evidence type="ECO:0000313" key="1">
    <source>
        <dbReference type="EMBL" id="MUG47318.1"/>
    </source>
</evidence>
<reference evidence="1 2" key="1">
    <citation type="submission" date="2019-11" db="EMBL/GenBank/DDBJ databases">
        <title>Draft genome sequences of five Paenibacillus species of dairy origin.</title>
        <authorList>
            <person name="Olajide A.M."/>
            <person name="Chen S."/>
            <person name="Lapointe G."/>
        </authorList>
    </citation>
    <scope>NUCLEOTIDE SEQUENCE [LARGE SCALE GENOMIC DNA]</scope>
    <source>
        <strain evidence="1 2">12CR55</strain>
    </source>
</reference>
<dbReference type="OrthoDB" id="2632962at2"/>
<evidence type="ECO:0000313" key="2">
    <source>
        <dbReference type="Proteomes" id="UP000447876"/>
    </source>
</evidence>
<dbReference type="RefSeq" id="WP_155612691.1">
    <property type="nucleotide sequence ID" value="NZ_WNZW01000011.1"/>
</dbReference>
<dbReference type="InterPro" id="IPR036281">
    <property type="entry name" value="SinR/SinI_dimer_dom_sf"/>
</dbReference>
<dbReference type="GO" id="GO:0046983">
    <property type="term" value="F:protein dimerization activity"/>
    <property type="evidence" value="ECO:0007669"/>
    <property type="project" value="InterPro"/>
</dbReference>
<name>A0A7X2Z5D3_9BACL</name>
<dbReference type="EMBL" id="WNZW01000011">
    <property type="protein sequence ID" value="MUG47318.1"/>
    <property type="molecule type" value="Genomic_DNA"/>
</dbReference>
<sequence length="66" mass="7111">MNKAVQVAGCGEVAEQESADWFKLLVTAKEAGIPIEVVRSFLQRKSPSAAEQAAFRKFIGSGSIQE</sequence>
<dbReference type="SUPFAM" id="SSF47406">
    <property type="entry name" value="SinR repressor dimerisation domain-like"/>
    <property type="match status" value="1"/>
</dbReference>
<comment type="caution">
    <text evidence="1">The sequence shown here is derived from an EMBL/GenBank/DDBJ whole genome shotgun (WGS) entry which is preliminary data.</text>
</comment>
<protein>
    <recommendedName>
        <fullName evidence="3">Sin domain-containing protein</fullName>
    </recommendedName>
</protein>
<dbReference type="GO" id="GO:0006355">
    <property type="term" value="P:regulation of DNA-templated transcription"/>
    <property type="evidence" value="ECO:0007669"/>
    <property type="project" value="InterPro"/>
</dbReference>
<proteinExistence type="predicted"/>
<dbReference type="AlphaFoldDB" id="A0A7X2Z5D3"/>
<accession>A0A7X2Z5D3</accession>
<dbReference type="Proteomes" id="UP000447876">
    <property type="component" value="Unassembled WGS sequence"/>
</dbReference>
<evidence type="ECO:0008006" key="3">
    <source>
        <dbReference type="Google" id="ProtNLM"/>
    </source>
</evidence>
<organism evidence="1 2">
    <name type="scientific">Paenibacillus woosongensis</name>
    <dbReference type="NCBI Taxonomy" id="307580"/>
    <lineage>
        <taxon>Bacteria</taxon>
        <taxon>Bacillati</taxon>
        <taxon>Bacillota</taxon>
        <taxon>Bacilli</taxon>
        <taxon>Bacillales</taxon>
        <taxon>Paenibacillaceae</taxon>
        <taxon>Paenibacillus</taxon>
    </lineage>
</organism>
<gene>
    <name evidence="1" type="ORF">GNP95_20415</name>
</gene>